<proteinExistence type="predicted"/>
<dbReference type="GO" id="GO:0016853">
    <property type="term" value="F:isomerase activity"/>
    <property type="evidence" value="ECO:0007669"/>
    <property type="project" value="UniProtKB-KW"/>
</dbReference>
<dbReference type="HOGENOM" id="CLU_093802_2_0_9"/>
<dbReference type="AlphaFoldDB" id="A0A0A1GVB1"/>
<accession>A0A0A1GVB1</accession>
<protein>
    <submittedName>
        <fullName evidence="1">Dithiol-disulfide isomerase</fullName>
    </submittedName>
</protein>
<gene>
    <name evidence="1" type="ORF">LOOC260_113990</name>
</gene>
<keyword evidence="1" id="KW-0413">Isomerase</keyword>
<evidence type="ECO:0000313" key="2">
    <source>
        <dbReference type="Proteomes" id="UP000031620"/>
    </source>
</evidence>
<dbReference type="STRING" id="1291742.LOOC260_113990"/>
<dbReference type="Pfam" id="PF13743">
    <property type="entry name" value="Thioredoxin_5"/>
    <property type="match status" value="1"/>
</dbReference>
<organism evidence="1 2">
    <name type="scientific">Paucilactobacillus hokkaidonensis JCM 18461</name>
    <dbReference type="NCBI Taxonomy" id="1291742"/>
    <lineage>
        <taxon>Bacteria</taxon>
        <taxon>Bacillati</taxon>
        <taxon>Bacillota</taxon>
        <taxon>Bacilli</taxon>
        <taxon>Lactobacillales</taxon>
        <taxon>Lactobacillaceae</taxon>
        <taxon>Paucilactobacillus</taxon>
    </lineage>
</organism>
<reference evidence="1 2" key="1">
    <citation type="submission" date="2014-11" db="EMBL/GenBank/DDBJ databases">
        <title>Complete genome sequence and analysis of Lactobacillus hokkaidonensis LOOC260T.</title>
        <authorList>
            <person name="Tanizawa Y."/>
            <person name="Tohno M."/>
            <person name="Kaminuma E."/>
            <person name="Nakamura Y."/>
            <person name="Arita M."/>
        </authorList>
    </citation>
    <scope>NUCLEOTIDE SEQUENCE [LARGE SCALE GENOMIC DNA]</scope>
    <source>
        <strain evidence="1 2">LOOC260</strain>
    </source>
</reference>
<dbReference type="KEGG" id="lho:LOOC260_113990"/>
<dbReference type="Gene3D" id="3.40.30.10">
    <property type="entry name" value="Glutaredoxin"/>
    <property type="match status" value="1"/>
</dbReference>
<evidence type="ECO:0000313" key="1">
    <source>
        <dbReference type="EMBL" id="BAP85935.1"/>
    </source>
</evidence>
<sequence length="211" mass="24293">MLEVYLFINPLGTQCVRCEHDVLKLDSTLDGNVQYQFIPLLNMQTITNTLDAYGLNSRDLQLRNNASDTLFQIIMDYKAALFQGRKRGRAFLLQMQWRLMHEQREYSAELAQEIAQTAKLDLDMFVDDRSSKLARQAFTADQKMANEMGVTRPSSAVVFDADRSDYGILIDDFDYQTLADICTNKTQELQKSAQEFANFYLHQSNPDLHVL</sequence>
<dbReference type="Proteomes" id="UP000031620">
    <property type="component" value="Chromosome"/>
</dbReference>
<name>A0A0A1GVB1_9LACO</name>
<dbReference type="EMBL" id="AP014680">
    <property type="protein sequence ID" value="BAP85935.1"/>
    <property type="molecule type" value="Genomic_DNA"/>
</dbReference>